<accession>A0A2U3Q9W0</accession>
<gene>
    <name evidence="1" type="ORF">BRAD3257_7458</name>
</gene>
<dbReference type="Proteomes" id="UP000246085">
    <property type="component" value="Chromosome BRAD3257"/>
</dbReference>
<name>A0A2U3Q9W0_9BRAD</name>
<protein>
    <submittedName>
        <fullName evidence="1">Uncharacterized protein</fullName>
    </submittedName>
</protein>
<reference evidence="1 2" key="1">
    <citation type="submission" date="2018-03" db="EMBL/GenBank/DDBJ databases">
        <authorList>
            <person name="Gully D."/>
        </authorList>
    </citation>
    <scope>NUCLEOTIDE SEQUENCE [LARGE SCALE GENOMIC DNA]</scope>
    <source>
        <strain evidence="1">ORS3257</strain>
    </source>
</reference>
<dbReference type="KEGG" id="bvz:BRAD3257_7458"/>
<dbReference type="EMBL" id="LS398110">
    <property type="protein sequence ID" value="SPP98188.1"/>
    <property type="molecule type" value="Genomic_DNA"/>
</dbReference>
<evidence type="ECO:0000313" key="1">
    <source>
        <dbReference type="EMBL" id="SPP98188.1"/>
    </source>
</evidence>
<proteinExistence type="predicted"/>
<evidence type="ECO:0000313" key="2">
    <source>
        <dbReference type="Proteomes" id="UP000246085"/>
    </source>
</evidence>
<dbReference type="AlphaFoldDB" id="A0A2U3Q9W0"/>
<sequence length="37" mass="4428">MRERLADGLTLRQFTDFYYAPVPKHDAFQRGFIRLTP</sequence>
<organism evidence="1 2">
    <name type="scientific">Bradyrhizobium vignae</name>
    <dbReference type="NCBI Taxonomy" id="1549949"/>
    <lineage>
        <taxon>Bacteria</taxon>
        <taxon>Pseudomonadati</taxon>
        <taxon>Pseudomonadota</taxon>
        <taxon>Alphaproteobacteria</taxon>
        <taxon>Hyphomicrobiales</taxon>
        <taxon>Nitrobacteraceae</taxon>
        <taxon>Bradyrhizobium</taxon>
    </lineage>
</organism>